<reference evidence="2 3" key="1">
    <citation type="journal article" date="2012" name="J. Bacteriol.">
        <title>Genome Sequence of the Fish Pathogen Flavobacterium columnare ATCC 49512.</title>
        <authorList>
            <person name="Tekedar H.C."/>
            <person name="Karsi A."/>
            <person name="Gillaspy A.F."/>
            <person name="Dyer D.W."/>
            <person name="Benton N.R."/>
            <person name="Zaitshik J."/>
            <person name="Vamenta S."/>
            <person name="Banes M.M."/>
            <person name="Gulsoy N."/>
            <person name="Aboko-Cole M."/>
            <person name="Waldbieser G.C."/>
            <person name="Lawrence M.L."/>
        </authorList>
    </citation>
    <scope>NUCLEOTIDE SEQUENCE [LARGE SCALE GENOMIC DNA]</scope>
    <source>
        <strain evidence="3">ATCC 49512 / CIP 103533 / TG 44/87</strain>
    </source>
</reference>
<feature type="transmembrane region" description="Helical" evidence="1">
    <location>
        <begin position="107"/>
        <end position="124"/>
    </location>
</feature>
<gene>
    <name evidence="2" type="ordered locus">FCOL_10675</name>
</gene>
<protein>
    <recommendedName>
        <fullName evidence="4">DUF4293 family protein</fullName>
    </recommendedName>
</protein>
<evidence type="ECO:0000313" key="2">
    <source>
        <dbReference type="EMBL" id="AEW86938.1"/>
    </source>
</evidence>
<keyword evidence="3" id="KW-1185">Reference proteome</keyword>
<name>G8X697_FLACA</name>
<accession>G8X697</accession>
<evidence type="ECO:0008006" key="4">
    <source>
        <dbReference type="Google" id="ProtNLM"/>
    </source>
</evidence>
<dbReference type="HOGENOM" id="CLU_132526_0_0_10"/>
<proteinExistence type="predicted"/>
<dbReference type="EMBL" id="CP003222">
    <property type="protein sequence ID" value="AEW86938.1"/>
    <property type="molecule type" value="Genomic_DNA"/>
</dbReference>
<dbReference type="InterPro" id="IPR025635">
    <property type="entry name" value="DUF4293"/>
</dbReference>
<keyword evidence="1" id="KW-0812">Transmembrane</keyword>
<feature type="transmembrane region" description="Helical" evidence="1">
    <location>
        <begin position="43"/>
        <end position="62"/>
    </location>
</feature>
<dbReference type="KEGG" id="fco:FCOL_10675"/>
<keyword evidence="1" id="KW-1133">Transmembrane helix</keyword>
<sequence length="170" mass="19570">MKCLRIVLAIIQNFIKETIVFLKKKIYFCIKILKKMIQRIQSVYLLLAFVIMAVLPFVFPLWREGSKDVYFMTNITYTIFFGLSTSLSLMSVLSFKKRQTQFVLNRLNMILNLILLGLFVYRTLNLSGGAQAPVKGIGMFLPVITILLLVLANKAIKKDEDLVKSVDRLR</sequence>
<dbReference type="AlphaFoldDB" id="G8X697"/>
<dbReference type="eggNOG" id="ENOG5031M58">
    <property type="taxonomic scope" value="Bacteria"/>
</dbReference>
<organism evidence="2 3">
    <name type="scientific">Flavobacterium columnare (strain ATCC 49512 / CIP 103533 / TG 44/87)</name>
    <dbReference type="NCBI Taxonomy" id="1041826"/>
    <lineage>
        <taxon>Bacteria</taxon>
        <taxon>Pseudomonadati</taxon>
        <taxon>Bacteroidota</taxon>
        <taxon>Flavobacteriia</taxon>
        <taxon>Flavobacteriales</taxon>
        <taxon>Flavobacteriaceae</taxon>
        <taxon>Flavobacterium</taxon>
    </lineage>
</organism>
<evidence type="ECO:0000256" key="1">
    <source>
        <dbReference type="SAM" id="Phobius"/>
    </source>
</evidence>
<dbReference type="Proteomes" id="UP000005638">
    <property type="component" value="Chromosome"/>
</dbReference>
<keyword evidence="1" id="KW-0472">Membrane</keyword>
<dbReference type="Pfam" id="PF14126">
    <property type="entry name" value="DUF4293"/>
    <property type="match status" value="1"/>
</dbReference>
<evidence type="ECO:0000313" key="3">
    <source>
        <dbReference type="Proteomes" id="UP000005638"/>
    </source>
</evidence>
<dbReference type="STRING" id="1041826.FCOL_10675"/>
<feature type="transmembrane region" description="Helical" evidence="1">
    <location>
        <begin position="136"/>
        <end position="156"/>
    </location>
</feature>
<feature type="transmembrane region" description="Helical" evidence="1">
    <location>
        <begin position="74"/>
        <end position="95"/>
    </location>
</feature>